<reference key="1">
    <citation type="journal article" date="2011" name="Mol. Biol. Evol.">
        <title>Unity in variety -- the pan-genome of the Chlamydiae.</title>
        <authorList>
            <person name="Collingro A."/>
            <person name="Tischler P."/>
            <person name="Weinmaier T."/>
            <person name="Penz T."/>
            <person name="Heinz E."/>
            <person name="Brunham R.C."/>
            <person name="Read T.D."/>
            <person name="Bavoil P.M."/>
            <person name="Sachse K."/>
            <person name="Kahane S."/>
            <person name="Friedman M.G."/>
            <person name="Rattei T."/>
            <person name="Myers G.S.A."/>
            <person name="Horn M."/>
        </authorList>
    </citation>
    <scope>NUCLEOTIDE SEQUENCE</scope>
    <source>
        <strain>Z</strain>
    </source>
</reference>
<dbReference type="OrthoDB" id="9804312at2"/>
<accession>F8L972</accession>
<gene>
    <name evidence="2" type="ordered locus">SNE_A15100</name>
</gene>
<dbReference type="InterPro" id="IPR029063">
    <property type="entry name" value="SAM-dependent_MTases_sf"/>
</dbReference>
<dbReference type="AlphaFoldDB" id="F8L972"/>
<protein>
    <submittedName>
        <fullName evidence="2">Methyltransferase type 11</fullName>
    </submittedName>
</protein>
<dbReference type="KEGG" id="sng:SNE_A15100"/>
<dbReference type="GO" id="GO:0032259">
    <property type="term" value="P:methylation"/>
    <property type="evidence" value="ECO:0007669"/>
    <property type="project" value="UniProtKB-KW"/>
</dbReference>
<dbReference type="RefSeq" id="WP_013943853.1">
    <property type="nucleotide sequence ID" value="NC_015713.1"/>
</dbReference>
<keyword evidence="3" id="KW-1185">Reference proteome</keyword>
<dbReference type="InterPro" id="IPR013216">
    <property type="entry name" value="Methyltransf_11"/>
</dbReference>
<dbReference type="HOGENOM" id="CLU_091228_3_0_0"/>
<keyword evidence="2" id="KW-0808">Transferase</keyword>
<dbReference type="CDD" id="cd02440">
    <property type="entry name" value="AdoMet_MTases"/>
    <property type="match status" value="1"/>
</dbReference>
<dbReference type="Gene3D" id="3.40.50.150">
    <property type="entry name" value="Vaccinia Virus protein VP39"/>
    <property type="match status" value="1"/>
</dbReference>
<feature type="domain" description="Methyltransferase type 11" evidence="1">
    <location>
        <begin position="37"/>
        <end position="132"/>
    </location>
</feature>
<evidence type="ECO:0000313" key="2">
    <source>
        <dbReference type="EMBL" id="CCB89387.1"/>
    </source>
</evidence>
<organism evidence="2 3">
    <name type="scientific">Simkania negevensis (strain ATCC VR-1471 / DSM 27360 / Z)</name>
    <dbReference type="NCBI Taxonomy" id="331113"/>
    <lineage>
        <taxon>Bacteria</taxon>
        <taxon>Pseudomonadati</taxon>
        <taxon>Chlamydiota</taxon>
        <taxon>Chlamydiia</taxon>
        <taxon>Parachlamydiales</taxon>
        <taxon>Simkaniaceae</taxon>
        <taxon>Simkania</taxon>
    </lineage>
</organism>
<dbReference type="eggNOG" id="COG2226">
    <property type="taxonomic scope" value="Bacteria"/>
</dbReference>
<reference evidence="2 3" key="2">
    <citation type="journal article" date="2011" name="Mol. Biol. Evol.">
        <title>Unity in variety--the pan-genome of the Chlamydiae.</title>
        <authorList>
            <person name="Collingro A."/>
            <person name="Tischler P."/>
            <person name="Weinmaier T."/>
            <person name="Penz T."/>
            <person name="Heinz E."/>
            <person name="Brunham R.C."/>
            <person name="Read T.D."/>
            <person name="Bavoil P.M."/>
            <person name="Sachse K."/>
            <person name="Kahane S."/>
            <person name="Friedman M.G."/>
            <person name="Rattei T."/>
            <person name="Myers G.S."/>
            <person name="Horn M."/>
        </authorList>
    </citation>
    <scope>NUCLEOTIDE SEQUENCE [LARGE SCALE GENOMIC DNA]</scope>
    <source>
        <strain evidence="3">ATCC VR-1471 / Z</strain>
    </source>
</reference>
<dbReference type="GO" id="GO:0008757">
    <property type="term" value="F:S-adenosylmethionine-dependent methyltransferase activity"/>
    <property type="evidence" value="ECO:0007669"/>
    <property type="project" value="InterPro"/>
</dbReference>
<proteinExistence type="predicted"/>
<dbReference type="Pfam" id="PF08241">
    <property type="entry name" value="Methyltransf_11"/>
    <property type="match status" value="1"/>
</dbReference>
<dbReference type="Proteomes" id="UP000000496">
    <property type="component" value="Chromosome gsn.131"/>
</dbReference>
<evidence type="ECO:0000259" key="1">
    <source>
        <dbReference type="Pfam" id="PF08241"/>
    </source>
</evidence>
<dbReference type="SUPFAM" id="SSF53335">
    <property type="entry name" value="S-adenosyl-L-methionine-dependent methyltransferases"/>
    <property type="match status" value="1"/>
</dbReference>
<keyword evidence="2" id="KW-0489">Methyltransferase</keyword>
<dbReference type="EMBL" id="FR872582">
    <property type="protein sequence ID" value="CCB89387.1"/>
    <property type="molecule type" value="Genomic_DNA"/>
</dbReference>
<sequence>MDGQTYWGTIGFQKEFEDPFPLEKLKTLFSKDALVVEYGCGYGRLLKQMQQVGFTNLLGFDYSSKMVERGKALYPSLDLRHIPNSGHIPLSDEKADLLIASTILCCLTGKEELSSLFHEFHRVLKNGGTLYLFDFLLSNHPSSLKKYEQGFNDHGEWGVYTTTEGLTVPHFQTGAIMNLNSGFISLILRDFSLSSQPFYLEKDRLALPIGKNTENLRELSLLRLSKINPESRL</sequence>
<name>F8L972_SIMNZ</name>
<evidence type="ECO:0000313" key="3">
    <source>
        <dbReference type="Proteomes" id="UP000000496"/>
    </source>
</evidence>
<dbReference type="STRING" id="331113.SNE_A15100"/>